<reference evidence="4" key="3">
    <citation type="submission" date="2025-08" db="UniProtKB">
        <authorList>
            <consortium name="Ensembl"/>
        </authorList>
    </citation>
    <scope>IDENTIFICATION</scope>
</reference>
<dbReference type="GO" id="GO:0030018">
    <property type="term" value="C:Z disc"/>
    <property type="evidence" value="ECO:0007669"/>
    <property type="project" value="InterPro"/>
</dbReference>
<dbReference type="PANTHER" id="PTHR11039">
    <property type="entry name" value="NEBULIN"/>
    <property type="match status" value="1"/>
</dbReference>
<evidence type="ECO:0000256" key="3">
    <source>
        <dbReference type="SAM" id="Phobius"/>
    </source>
</evidence>
<name>A0A3B1IKS1_ASTMX</name>
<dbReference type="Bgee" id="ENSAMXG00000033003">
    <property type="expression patterns" value="Expressed in muscle tissue and 11 other cell types or tissues"/>
</dbReference>
<dbReference type="InterPro" id="IPR055297">
    <property type="entry name" value="NEBU/NEBL"/>
</dbReference>
<evidence type="ECO:0000256" key="2">
    <source>
        <dbReference type="ARBA" id="ARBA00023203"/>
    </source>
</evidence>
<evidence type="ECO:0000313" key="4">
    <source>
        <dbReference type="Ensembl" id="ENSAMXP00000030487.1"/>
    </source>
</evidence>
<organism evidence="4 5">
    <name type="scientific">Astyanax mexicanus</name>
    <name type="common">Blind cave fish</name>
    <name type="synonym">Astyanax fasciatus mexicanus</name>
    <dbReference type="NCBI Taxonomy" id="7994"/>
    <lineage>
        <taxon>Eukaryota</taxon>
        <taxon>Metazoa</taxon>
        <taxon>Chordata</taxon>
        <taxon>Craniata</taxon>
        <taxon>Vertebrata</taxon>
        <taxon>Euteleostomi</taxon>
        <taxon>Actinopterygii</taxon>
        <taxon>Neopterygii</taxon>
        <taxon>Teleostei</taxon>
        <taxon>Ostariophysi</taxon>
        <taxon>Characiformes</taxon>
        <taxon>Characoidei</taxon>
        <taxon>Acestrorhamphidae</taxon>
        <taxon>Acestrorhamphinae</taxon>
        <taxon>Astyanax</taxon>
    </lineage>
</organism>
<dbReference type="GeneTree" id="ENSGT00940000154533"/>
<keyword evidence="5" id="KW-1185">Reference proteome</keyword>
<keyword evidence="2" id="KW-0009">Actin-binding</keyword>
<keyword evidence="1" id="KW-0677">Repeat</keyword>
<evidence type="ECO:0000256" key="1">
    <source>
        <dbReference type="ARBA" id="ARBA00022737"/>
    </source>
</evidence>
<dbReference type="InterPro" id="IPR013998">
    <property type="entry name" value="Nebulin-like"/>
</dbReference>
<proteinExistence type="predicted"/>
<reference evidence="5" key="2">
    <citation type="journal article" date="2014" name="Nat. Commun.">
        <title>The cavefish genome reveals candidate genes for eye loss.</title>
        <authorList>
            <person name="McGaugh S.E."/>
            <person name="Gross J.B."/>
            <person name="Aken B."/>
            <person name="Blin M."/>
            <person name="Borowsky R."/>
            <person name="Chalopin D."/>
            <person name="Hinaux H."/>
            <person name="Jeffery W.R."/>
            <person name="Keene A."/>
            <person name="Ma L."/>
            <person name="Minx P."/>
            <person name="Murphy D."/>
            <person name="O'Quin K.E."/>
            <person name="Retaux S."/>
            <person name="Rohner N."/>
            <person name="Searle S.M."/>
            <person name="Stahl B.A."/>
            <person name="Tabin C."/>
            <person name="Volff J.N."/>
            <person name="Yoshizawa M."/>
            <person name="Warren W.C."/>
        </authorList>
    </citation>
    <scope>NUCLEOTIDE SEQUENCE [LARGE SCALE GENOMIC DNA]</scope>
    <source>
        <strain evidence="5">female</strain>
    </source>
</reference>
<sequence>IASDALYKKDFNKSKTKFHLPVDMLAFELAKKNQIQVNDAISVKAAKASRDIASDVSIINYMNIFLFGHHIGALSVQDDPLLMLALNSAKIASDALYKKDFNKSKTKFHLPVDMLAFELAKKNQIQVNDAIYRTYLHNWTCLPDSNDVVQARQVYDLQSDVSFFVVVFCLIFRISSLCVSYICTEGFKKGYHLKSDAVAIKAAKASRDIISDYKYKTGYRKQVGHHIGARCVKDDPLIMLALNSAKIASDALYKKDFNKSKTKFNLPADMLNLELAKKCQKQVNDANYRTYLHNWTCLPDSNDVVQARKVYDLRSDAVYKADMEWIRGMGWVPIGSVDVEKVKKAGEILSERKYRQHPSNFKFTSKTDSVPLALAKANAQIMDQLINTSLTEYFILLQKQYRQAFIDGINKGYFLPKDAIAVKAAKASRDIISDVSYKYKAGYRKQQGHHIGARCVAEDPLTVLALHSGKIASDVLYKKDFNKSKTKFNLPVDMLNLELAKKCQKQVNDANYRTYLHNWTCLPDSNDVVQARKVYDLRSDVSCLLKRFLQDLFSGMGWVPIGSVDVEKVKKAGEILSERKYRQHPSNFKFTSKTDSVPLALAKANAQIMDQDKINIHIMPDTPEIVLGRQNKINNSIKQIRQAFIDGINKGYFLPKDAIAVKAAKASRDIISDYKYKAGYRKQQGHHIGARCVAEDPLTVLALHSGKIASDVLYKKDFNKSKTKFNLPVDMLNLELAKKCQKQVNDANYRTYLHNWTCLPDSNDVVQARKVYDLRSDVSMVLGNSIIFYLKKILNDKLYKQHPSTVPFTSAVDLPVIVLAKQNRKYREAWDKDKTTIHMNPDTPAVVLSKANAIAVTKAFQIKEDAVAVLKARASRDIASDVSYRKQVGHHIGARCVRDDPLIMLAMNSAKIASDALYKKDFNKSKTKFNLPVDMLNLELAKKCQKQVNDANYRTYLHNWTCLPDSNDVVQARKVYDLRSDAVYRSDLEWLRGCGWSPHDCVDVKKRGYRVKLDKQKYTTPIDRVDIVCAKNAATVLDEVRNPIFFILKKKKKFHFSLCIKNPLTIFYVSLYSRQKLYTKDWDKIKATSYFMPGDAVPIKQCISTTKYKEGYRRQVGHHIGARSIQDDPLMMLAVNSAKIASDALYKKDFNKSKTKFNLPVDMLAFELAKKCQKQVNDDNYRTYLHNWTCLPDQNDVIQARKVYDLCSDNVYKADLEWIRGCGWIAADSVDHVKVKKAQKILNDVSTASLLLSVIRNDNNYCSLTSKYVPVLSKQRFYKKDATENFAKFTHVVDRPEIALAKVNAFNLSDVSIF</sequence>
<keyword evidence="3" id="KW-0812">Transmembrane</keyword>
<reference evidence="5" key="1">
    <citation type="submission" date="2013-03" db="EMBL/GenBank/DDBJ databases">
        <authorList>
            <person name="Jeffery W."/>
            <person name="Warren W."/>
            <person name="Wilson R.K."/>
        </authorList>
    </citation>
    <scope>NUCLEOTIDE SEQUENCE</scope>
    <source>
        <strain evidence="5">female</strain>
    </source>
</reference>
<dbReference type="PANTHER" id="PTHR11039:SF37">
    <property type="entry name" value="NEBULIN"/>
    <property type="match status" value="1"/>
</dbReference>
<dbReference type="GO" id="GO:0071691">
    <property type="term" value="P:cardiac muscle thin filament assembly"/>
    <property type="evidence" value="ECO:0007669"/>
    <property type="project" value="TreeGrafter"/>
</dbReference>
<dbReference type="Ensembl" id="ENSAMXT00000047999.1">
    <property type="protein sequence ID" value="ENSAMXP00000030487.1"/>
    <property type="gene ID" value="ENSAMXG00000033003.1"/>
</dbReference>
<dbReference type="Pfam" id="PF00880">
    <property type="entry name" value="Nebulin"/>
    <property type="match status" value="9"/>
</dbReference>
<keyword evidence="3" id="KW-0472">Membrane</keyword>
<evidence type="ECO:0000313" key="5">
    <source>
        <dbReference type="Proteomes" id="UP000018467"/>
    </source>
</evidence>
<dbReference type="GO" id="GO:0051015">
    <property type="term" value="F:actin filament binding"/>
    <property type="evidence" value="ECO:0007669"/>
    <property type="project" value="InterPro"/>
</dbReference>
<dbReference type="SMART" id="SM00227">
    <property type="entry name" value="NEBU"/>
    <property type="match status" value="26"/>
</dbReference>
<evidence type="ECO:0008006" key="6">
    <source>
        <dbReference type="Google" id="ProtNLM"/>
    </source>
</evidence>
<dbReference type="InterPro" id="IPR000900">
    <property type="entry name" value="Nebulin_repeat"/>
</dbReference>
<dbReference type="PRINTS" id="PR00510">
    <property type="entry name" value="NEBULIN"/>
</dbReference>
<dbReference type="Proteomes" id="UP000018467">
    <property type="component" value="Unassembled WGS sequence"/>
</dbReference>
<feature type="transmembrane region" description="Helical" evidence="3">
    <location>
        <begin position="161"/>
        <end position="182"/>
    </location>
</feature>
<keyword evidence="3" id="KW-1133">Transmembrane helix</keyword>
<dbReference type="PROSITE" id="PS51216">
    <property type="entry name" value="NEBULIN"/>
    <property type="match status" value="11"/>
</dbReference>
<reference evidence="4" key="4">
    <citation type="submission" date="2025-09" db="UniProtKB">
        <authorList>
            <consortium name="Ensembl"/>
        </authorList>
    </citation>
    <scope>IDENTIFICATION</scope>
</reference>
<protein>
    <recommendedName>
        <fullName evidence="6">Nebulin</fullName>
    </recommendedName>
</protein>
<accession>A0A3B1IKS1</accession>